<reference evidence="2" key="2">
    <citation type="submission" date="2020-09" db="EMBL/GenBank/DDBJ databases">
        <authorList>
            <person name="Sun Q."/>
            <person name="Kim S."/>
        </authorList>
    </citation>
    <scope>NUCLEOTIDE SEQUENCE</scope>
    <source>
        <strain evidence="2">KCTC 23224</strain>
    </source>
</reference>
<evidence type="ECO:0000313" key="3">
    <source>
        <dbReference type="Proteomes" id="UP000642809"/>
    </source>
</evidence>
<dbReference type="RefSeq" id="WP_189581751.1">
    <property type="nucleotide sequence ID" value="NZ_BMYF01000011.1"/>
</dbReference>
<protein>
    <recommendedName>
        <fullName evidence="4">Por secretion system C-terminal sorting domain-containing protein</fullName>
    </recommendedName>
</protein>
<evidence type="ECO:0000313" key="2">
    <source>
        <dbReference type="EMBL" id="GHB39211.1"/>
    </source>
</evidence>
<accession>A0A8J3CZM3</accession>
<proteinExistence type="predicted"/>
<name>A0A8J3CZM3_9BACT</name>
<sequence>MKKMYSLVFAMLISMVSIAANGPIDREKGTVSLREIEKGKLQLLYGENASSTLVVRIYDENRVMLQRDVINAKQAFAKYYDFSKLASGIYKVEVFEGTELVNSTLVDTTPKVSKPVIFSKVERTDYNQFKLLVNPLLPSNMSVYVFENDKLIHEERLADTHGFQKLYKIQRLNPRAKIEFLVKSDDGFSELIAVK</sequence>
<keyword evidence="1" id="KW-0732">Signal</keyword>
<dbReference type="EMBL" id="BMYF01000011">
    <property type="protein sequence ID" value="GHB39211.1"/>
    <property type="molecule type" value="Genomic_DNA"/>
</dbReference>
<reference evidence="2" key="1">
    <citation type="journal article" date="2014" name="Int. J. Syst. Evol. Microbiol.">
        <title>Complete genome sequence of Corynebacterium casei LMG S-19264T (=DSM 44701T), isolated from a smear-ripened cheese.</title>
        <authorList>
            <consortium name="US DOE Joint Genome Institute (JGI-PGF)"/>
            <person name="Walter F."/>
            <person name="Albersmeier A."/>
            <person name="Kalinowski J."/>
            <person name="Ruckert C."/>
        </authorList>
    </citation>
    <scope>NUCLEOTIDE SEQUENCE</scope>
    <source>
        <strain evidence="2">KCTC 23224</strain>
    </source>
</reference>
<keyword evidence="3" id="KW-1185">Reference proteome</keyword>
<gene>
    <name evidence="2" type="ORF">GCM10008106_20530</name>
</gene>
<comment type="caution">
    <text evidence="2">The sequence shown here is derived from an EMBL/GenBank/DDBJ whole genome shotgun (WGS) entry which is preliminary data.</text>
</comment>
<evidence type="ECO:0000256" key="1">
    <source>
        <dbReference type="SAM" id="SignalP"/>
    </source>
</evidence>
<evidence type="ECO:0008006" key="4">
    <source>
        <dbReference type="Google" id="ProtNLM"/>
    </source>
</evidence>
<feature type="chain" id="PRO_5035195898" description="Por secretion system C-terminal sorting domain-containing protein" evidence="1">
    <location>
        <begin position="20"/>
        <end position="195"/>
    </location>
</feature>
<dbReference type="AlphaFoldDB" id="A0A8J3CZM3"/>
<feature type="signal peptide" evidence="1">
    <location>
        <begin position="1"/>
        <end position="19"/>
    </location>
</feature>
<dbReference type="Proteomes" id="UP000642809">
    <property type="component" value="Unassembled WGS sequence"/>
</dbReference>
<organism evidence="2 3">
    <name type="scientific">Mongoliitalea lutea</name>
    <dbReference type="NCBI Taxonomy" id="849756"/>
    <lineage>
        <taxon>Bacteria</taxon>
        <taxon>Pseudomonadati</taxon>
        <taxon>Bacteroidota</taxon>
        <taxon>Cytophagia</taxon>
        <taxon>Cytophagales</taxon>
        <taxon>Cyclobacteriaceae</taxon>
        <taxon>Mongoliitalea</taxon>
    </lineage>
</organism>